<feature type="domain" description="Retroviral polymerase SH3-like" evidence="3">
    <location>
        <begin position="6"/>
        <end position="61"/>
    </location>
</feature>
<protein>
    <submittedName>
        <fullName evidence="4">Retrovirus-related Pol polyprotein from transposon TNT 1-94</fullName>
    </submittedName>
</protein>
<name>A0A699I3L6_TANCI</name>
<dbReference type="InterPro" id="IPR057670">
    <property type="entry name" value="SH3_retrovirus"/>
</dbReference>
<organism evidence="4">
    <name type="scientific">Tanacetum cinerariifolium</name>
    <name type="common">Dalmatian daisy</name>
    <name type="synonym">Chrysanthemum cinerariifolium</name>
    <dbReference type="NCBI Taxonomy" id="118510"/>
    <lineage>
        <taxon>Eukaryota</taxon>
        <taxon>Viridiplantae</taxon>
        <taxon>Streptophyta</taxon>
        <taxon>Embryophyta</taxon>
        <taxon>Tracheophyta</taxon>
        <taxon>Spermatophyta</taxon>
        <taxon>Magnoliopsida</taxon>
        <taxon>eudicotyledons</taxon>
        <taxon>Gunneridae</taxon>
        <taxon>Pentapetalae</taxon>
        <taxon>asterids</taxon>
        <taxon>campanulids</taxon>
        <taxon>Asterales</taxon>
        <taxon>Asteraceae</taxon>
        <taxon>Asteroideae</taxon>
        <taxon>Anthemideae</taxon>
        <taxon>Anthemidinae</taxon>
        <taxon>Tanacetum</taxon>
    </lineage>
</organism>
<feature type="compositionally biased region" description="Polar residues" evidence="1">
    <location>
        <begin position="101"/>
        <end position="110"/>
    </location>
</feature>
<comment type="caution">
    <text evidence="4">The sequence shown here is derived from an EMBL/GenBank/DDBJ whole genome shotgun (WGS) entry which is preliminary data.</text>
</comment>
<evidence type="ECO:0000259" key="2">
    <source>
        <dbReference type="Pfam" id="PF07727"/>
    </source>
</evidence>
<dbReference type="InterPro" id="IPR043502">
    <property type="entry name" value="DNA/RNA_pol_sf"/>
</dbReference>
<feature type="domain" description="Reverse transcriptase Ty1/copia-type" evidence="2">
    <location>
        <begin position="121"/>
        <end position="233"/>
    </location>
</feature>
<dbReference type="EMBL" id="BKCJ010255724">
    <property type="protein sequence ID" value="GEZ23814.1"/>
    <property type="molecule type" value="Genomic_DNA"/>
</dbReference>
<evidence type="ECO:0000256" key="1">
    <source>
        <dbReference type="SAM" id="MobiDB-lite"/>
    </source>
</evidence>
<sequence length="317" mass="36274">MRPFGCHVTILNTLDHLGKFDGKSDDGFFVGYLLNSKAFRVYNLRTRKVEENLHVRFFEDKPSIAGNGPKWLFDIDVLTKSMNYMPVVADGLLFDSCSKNASNDEPQPSSDAGHKDDEGEKKDKRDIMIMNKARLVAYGYTQEESIDYDEFFAPVARIKAITLFLAYASFVRFMVYQMDIKSAFLYGRIEEEVYMCQPLGFEDPDHPDKVYKVVKALYGLHQAPWTWPDIMFAVYACAMTKVKTVNEEEKIQALVDKKKVIITETSVRSDLHLEDAEDKHVTTTSTDPLLSGEDRLKLTELMELCTRLQSRVLALKT</sequence>
<gene>
    <name evidence="4" type="ORF">Tci_495787</name>
</gene>
<accession>A0A699I3L6</accession>
<proteinExistence type="predicted"/>
<evidence type="ECO:0000259" key="3">
    <source>
        <dbReference type="Pfam" id="PF25597"/>
    </source>
</evidence>
<dbReference type="InterPro" id="IPR013103">
    <property type="entry name" value="RVT_2"/>
</dbReference>
<feature type="region of interest" description="Disordered" evidence="1">
    <location>
        <begin position="101"/>
        <end position="123"/>
    </location>
</feature>
<dbReference type="Pfam" id="PF07727">
    <property type="entry name" value="RVT_2"/>
    <property type="match status" value="1"/>
</dbReference>
<evidence type="ECO:0000313" key="4">
    <source>
        <dbReference type="EMBL" id="GEZ23814.1"/>
    </source>
</evidence>
<reference evidence="4" key="1">
    <citation type="journal article" date="2019" name="Sci. Rep.">
        <title>Draft genome of Tanacetum cinerariifolium, the natural source of mosquito coil.</title>
        <authorList>
            <person name="Yamashiro T."/>
            <person name="Shiraishi A."/>
            <person name="Satake H."/>
            <person name="Nakayama K."/>
        </authorList>
    </citation>
    <scope>NUCLEOTIDE SEQUENCE</scope>
</reference>
<dbReference type="SUPFAM" id="SSF56672">
    <property type="entry name" value="DNA/RNA polymerases"/>
    <property type="match status" value="1"/>
</dbReference>
<feature type="compositionally biased region" description="Basic and acidic residues" evidence="1">
    <location>
        <begin position="112"/>
        <end position="123"/>
    </location>
</feature>
<dbReference type="Pfam" id="PF25597">
    <property type="entry name" value="SH3_retrovirus"/>
    <property type="match status" value="1"/>
</dbReference>
<dbReference type="AlphaFoldDB" id="A0A699I3L6"/>